<sequence length="161" mass="17445">MPLADRNAGYAPQTIVLKDRHEVGVAASWWLDVLLGFHGRERHWALYDPEGTGVRLEVVKWNTTLRDPGDVAAAQQWATLFVEASDLLRQEQAAAGTGWLTVPAAPARVTEWRAVLFAGRSFYAPLFNVSSLCMLPVRDVLPATGADCACLSVEDAGDGAP</sequence>
<reference evidence="1 2" key="1">
    <citation type="submission" date="2023-05" db="EMBL/GenBank/DDBJ databases">
        <title>Actinoplanes sp. NEAU-A12 genome sequencing.</title>
        <authorList>
            <person name="Wang Z.-S."/>
        </authorList>
    </citation>
    <scope>NUCLEOTIDE SEQUENCE [LARGE SCALE GENOMIC DNA]</scope>
    <source>
        <strain evidence="1 2">NEAU-A12</strain>
    </source>
</reference>
<dbReference type="RefSeq" id="WP_282765724.1">
    <property type="nucleotide sequence ID" value="NZ_JASCTH010000032.1"/>
</dbReference>
<dbReference type="Proteomes" id="UP001241758">
    <property type="component" value="Unassembled WGS sequence"/>
</dbReference>
<accession>A0ABT6WXD5</accession>
<keyword evidence="2" id="KW-1185">Reference proteome</keyword>
<organism evidence="1 2">
    <name type="scientific">Actinoplanes sandaracinus</name>
    <dbReference type="NCBI Taxonomy" id="3045177"/>
    <lineage>
        <taxon>Bacteria</taxon>
        <taxon>Bacillati</taxon>
        <taxon>Actinomycetota</taxon>
        <taxon>Actinomycetes</taxon>
        <taxon>Micromonosporales</taxon>
        <taxon>Micromonosporaceae</taxon>
        <taxon>Actinoplanes</taxon>
    </lineage>
</organism>
<evidence type="ECO:0000313" key="2">
    <source>
        <dbReference type="Proteomes" id="UP001241758"/>
    </source>
</evidence>
<evidence type="ECO:0000313" key="1">
    <source>
        <dbReference type="EMBL" id="MDI6104359.1"/>
    </source>
</evidence>
<gene>
    <name evidence="1" type="ORF">QLQ12_37790</name>
</gene>
<protein>
    <submittedName>
        <fullName evidence="1">Uncharacterized protein</fullName>
    </submittedName>
</protein>
<name>A0ABT6WXD5_9ACTN</name>
<proteinExistence type="predicted"/>
<dbReference type="EMBL" id="JASCTH010000032">
    <property type="protein sequence ID" value="MDI6104359.1"/>
    <property type="molecule type" value="Genomic_DNA"/>
</dbReference>
<comment type="caution">
    <text evidence="1">The sequence shown here is derived from an EMBL/GenBank/DDBJ whole genome shotgun (WGS) entry which is preliminary data.</text>
</comment>